<evidence type="ECO:0000313" key="2">
    <source>
        <dbReference type="Proteomes" id="UP001345963"/>
    </source>
</evidence>
<dbReference type="EMBL" id="JAHUTI010091752">
    <property type="protein sequence ID" value="MED6262177.1"/>
    <property type="molecule type" value="Genomic_DNA"/>
</dbReference>
<name>A0ABU7CHP4_9TELE</name>
<organism evidence="1 2">
    <name type="scientific">Ataeniobius toweri</name>
    <dbReference type="NCBI Taxonomy" id="208326"/>
    <lineage>
        <taxon>Eukaryota</taxon>
        <taxon>Metazoa</taxon>
        <taxon>Chordata</taxon>
        <taxon>Craniata</taxon>
        <taxon>Vertebrata</taxon>
        <taxon>Euteleostomi</taxon>
        <taxon>Actinopterygii</taxon>
        <taxon>Neopterygii</taxon>
        <taxon>Teleostei</taxon>
        <taxon>Neoteleostei</taxon>
        <taxon>Acanthomorphata</taxon>
        <taxon>Ovalentaria</taxon>
        <taxon>Atherinomorphae</taxon>
        <taxon>Cyprinodontiformes</taxon>
        <taxon>Goodeidae</taxon>
        <taxon>Ataeniobius</taxon>
    </lineage>
</organism>
<feature type="non-terminal residue" evidence="1">
    <location>
        <position position="1"/>
    </location>
</feature>
<proteinExistence type="predicted"/>
<accession>A0ABU7CHP4</accession>
<dbReference type="Proteomes" id="UP001345963">
    <property type="component" value="Unassembled WGS sequence"/>
</dbReference>
<protein>
    <submittedName>
        <fullName evidence="1">Uncharacterized protein</fullName>
    </submittedName>
</protein>
<reference evidence="1 2" key="1">
    <citation type="submission" date="2021-07" db="EMBL/GenBank/DDBJ databases">
        <authorList>
            <person name="Palmer J.M."/>
        </authorList>
    </citation>
    <scope>NUCLEOTIDE SEQUENCE [LARGE SCALE GENOMIC DNA]</scope>
    <source>
        <strain evidence="1 2">AT_MEX2019</strain>
        <tissue evidence="1">Muscle</tissue>
    </source>
</reference>
<sequence length="151" mass="16445">VTQLLDRISEVVEQNRLFTSDRPGLGQDLETLQQHLESLSAAPLPPDYSFNSSQGFILASVLKNPQLFQQFLVRNLSLSNSTASVLLNSPVGLQEVYGLIFGTSLRDSGGANSWSHVPKSISQKPADKVLQVKVSLHAHLHAQHGSPALEH</sequence>
<keyword evidence="2" id="KW-1185">Reference proteome</keyword>
<comment type="caution">
    <text evidence="1">The sequence shown here is derived from an EMBL/GenBank/DDBJ whole genome shotgun (WGS) entry which is preliminary data.</text>
</comment>
<evidence type="ECO:0000313" key="1">
    <source>
        <dbReference type="EMBL" id="MED6262177.1"/>
    </source>
</evidence>
<gene>
    <name evidence="1" type="ORF">ATANTOWER_015641</name>
</gene>